<dbReference type="EMBL" id="PKMF04000063">
    <property type="protein sequence ID" value="KAK7853636.1"/>
    <property type="molecule type" value="Genomic_DNA"/>
</dbReference>
<comment type="caution">
    <text evidence="2">The sequence shown here is derived from an EMBL/GenBank/DDBJ whole genome shotgun (WGS) entry which is preliminary data.</text>
</comment>
<keyword evidence="3" id="KW-1185">Reference proteome</keyword>
<protein>
    <submittedName>
        <fullName evidence="2">Uncharacterized protein</fullName>
    </submittedName>
</protein>
<evidence type="ECO:0000313" key="3">
    <source>
        <dbReference type="Proteomes" id="UP000237347"/>
    </source>
</evidence>
<organism evidence="2 3">
    <name type="scientific">Quercus suber</name>
    <name type="common">Cork oak</name>
    <dbReference type="NCBI Taxonomy" id="58331"/>
    <lineage>
        <taxon>Eukaryota</taxon>
        <taxon>Viridiplantae</taxon>
        <taxon>Streptophyta</taxon>
        <taxon>Embryophyta</taxon>
        <taxon>Tracheophyta</taxon>
        <taxon>Spermatophyta</taxon>
        <taxon>Magnoliopsida</taxon>
        <taxon>eudicotyledons</taxon>
        <taxon>Gunneridae</taxon>
        <taxon>Pentapetalae</taxon>
        <taxon>rosids</taxon>
        <taxon>fabids</taxon>
        <taxon>Fagales</taxon>
        <taxon>Fagaceae</taxon>
        <taxon>Quercus</taxon>
    </lineage>
</organism>
<dbReference type="AlphaFoldDB" id="A0AAW0LR42"/>
<feature type="compositionally biased region" description="Polar residues" evidence="1">
    <location>
        <begin position="133"/>
        <end position="152"/>
    </location>
</feature>
<reference evidence="2 3" key="1">
    <citation type="journal article" date="2018" name="Sci. Data">
        <title>The draft genome sequence of cork oak.</title>
        <authorList>
            <person name="Ramos A.M."/>
            <person name="Usie A."/>
            <person name="Barbosa P."/>
            <person name="Barros P.M."/>
            <person name="Capote T."/>
            <person name="Chaves I."/>
            <person name="Simoes F."/>
            <person name="Abreu I."/>
            <person name="Carrasquinho I."/>
            <person name="Faro C."/>
            <person name="Guimaraes J.B."/>
            <person name="Mendonca D."/>
            <person name="Nobrega F."/>
            <person name="Rodrigues L."/>
            <person name="Saibo N.J.M."/>
            <person name="Varela M.C."/>
            <person name="Egas C."/>
            <person name="Matos J."/>
            <person name="Miguel C.M."/>
            <person name="Oliveira M.M."/>
            <person name="Ricardo C.P."/>
            <person name="Goncalves S."/>
        </authorList>
    </citation>
    <scope>NUCLEOTIDE SEQUENCE [LARGE SCALE GENOMIC DNA]</scope>
    <source>
        <strain evidence="3">cv. HL8</strain>
    </source>
</reference>
<proteinExistence type="predicted"/>
<name>A0AAW0LR42_QUESU</name>
<sequence length="267" mass="28938">MVFWEKKSVDLEVIATIFVTGQLFLDAGMGKKRRLLLVDVGAGPSRSQQRGEENLEAAYTTPHARADAPNAGTTPLGSLHECKRDFPLTVLEVGGGSSRSRDRVEEDLRATLAADQAIGDASDDDETQPPSPETSNVRAENLGQETPGSSNGTKKRGKTLMRKIWALPPDKKIELPLNAAFQPLGESEQTFIQLLRLSGTVLGYYLVRVLPSKTASSQVNPTFFATGSTPRHPGDYHHSTRIAFVEFTVCLTCRQGTLEASEIAIGS</sequence>
<feature type="region of interest" description="Disordered" evidence="1">
    <location>
        <begin position="114"/>
        <end position="157"/>
    </location>
</feature>
<evidence type="ECO:0000256" key="1">
    <source>
        <dbReference type="SAM" id="MobiDB-lite"/>
    </source>
</evidence>
<dbReference type="Proteomes" id="UP000237347">
    <property type="component" value="Unassembled WGS sequence"/>
</dbReference>
<evidence type="ECO:0000313" key="2">
    <source>
        <dbReference type="EMBL" id="KAK7853636.1"/>
    </source>
</evidence>
<accession>A0AAW0LR42</accession>
<gene>
    <name evidence="2" type="ORF">CFP56_035180</name>
</gene>